<keyword evidence="10" id="KW-1185">Reference proteome</keyword>
<accession>A0A4P6ZKM3</accession>
<evidence type="ECO:0000256" key="6">
    <source>
        <dbReference type="ARBA" id="ARBA00023136"/>
    </source>
</evidence>
<evidence type="ECO:0000256" key="4">
    <source>
        <dbReference type="ARBA" id="ARBA00022692"/>
    </source>
</evidence>
<keyword evidence="4 7" id="KW-0812">Transmembrane</keyword>
<evidence type="ECO:0000313" key="9">
    <source>
        <dbReference type="EMBL" id="QBP18113.1"/>
    </source>
</evidence>
<dbReference type="Pfam" id="PF07690">
    <property type="entry name" value="MFS_1"/>
    <property type="match status" value="1"/>
</dbReference>
<evidence type="ECO:0000259" key="8">
    <source>
        <dbReference type="PROSITE" id="PS50850"/>
    </source>
</evidence>
<dbReference type="RefSeq" id="WP_133441670.1">
    <property type="nucleotide sequence ID" value="NZ_CP034726.1"/>
</dbReference>
<dbReference type="InterPro" id="IPR020846">
    <property type="entry name" value="MFS_dom"/>
</dbReference>
<dbReference type="InterPro" id="IPR050171">
    <property type="entry name" value="MFS_Transporters"/>
</dbReference>
<keyword evidence="3" id="KW-1003">Cell membrane</keyword>
<dbReference type="PANTHER" id="PTHR23517">
    <property type="entry name" value="RESISTANCE PROTEIN MDTM, PUTATIVE-RELATED-RELATED"/>
    <property type="match status" value="1"/>
</dbReference>
<dbReference type="GO" id="GO:0005886">
    <property type="term" value="C:plasma membrane"/>
    <property type="evidence" value="ECO:0007669"/>
    <property type="project" value="UniProtKB-SubCell"/>
</dbReference>
<sequence length="429" mass="47276">MNKDDDLDSPVNKRKRAIVFGAILVPSLIISSGKAITPALPPMLKYFSNVPISIFDLISTAQQLSALITLFISIWVAKKIGIKRTIGLGILITAVLGILPAFSDNFIFILLTRIGWGLGLGLLNALAIDSINIYFRYDERTRIRMSGYRTAMEPLGQCVLDILMGLLVMINWHLSFLSYGLIFLILIYFWKDFPTKYDKDVTATKAVKTGKAKAPKLSKKHVFHLVSLVCGLSFLMIFMVMANVCCFIEVPNLIHFLHIGNPGEAGLIIGLNTIFATFVNASFGHIYGWIHRYTVTAGVIMIAIGTILEATASNIWMLALGAICSGMAFPMFGTYSYALVGRVVPVKYETFTISILITGSNLGSFLGPLGTHYLGIFMNPTNSLVGIIRHSFVVMFIISVITVIVMTTFQAISSYHKHAKKMRAQRANA</sequence>
<keyword evidence="5 7" id="KW-1133">Transmembrane helix</keyword>
<dbReference type="KEGG" id="lji:ELX58_02920"/>
<evidence type="ECO:0000313" key="10">
    <source>
        <dbReference type="Proteomes" id="UP000294321"/>
    </source>
</evidence>
<protein>
    <submittedName>
        <fullName evidence="9">MFS transporter</fullName>
    </submittedName>
</protein>
<dbReference type="AlphaFoldDB" id="A0A4P6ZKM3"/>
<evidence type="ECO:0000256" key="7">
    <source>
        <dbReference type="SAM" id="Phobius"/>
    </source>
</evidence>
<proteinExistence type="predicted"/>
<name>A0A4P6ZKM3_9LACO</name>
<feature type="transmembrane region" description="Helical" evidence="7">
    <location>
        <begin position="265"/>
        <end position="283"/>
    </location>
</feature>
<dbReference type="InterPro" id="IPR036259">
    <property type="entry name" value="MFS_trans_sf"/>
</dbReference>
<evidence type="ECO:0000256" key="1">
    <source>
        <dbReference type="ARBA" id="ARBA00004651"/>
    </source>
</evidence>
<feature type="transmembrane region" description="Helical" evidence="7">
    <location>
        <begin position="57"/>
        <end position="76"/>
    </location>
</feature>
<keyword evidence="2" id="KW-0813">Transport</keyword>
<dbReference type="SUPFAM" id="SSF103473">
    <property type="entry name" value="MFS general substrate transporter"/>
    <property type="match status" value="1"/>
</dbReference>
<comment type="subcellular location">
    <subcellularLocation>
        <location evidence="1">Cell membrane</location>
        <topology evidence="1">Multi-pass membrane protein</topology>
    </subcellularLocation>
</comment>
<feature type="transmembrane region" description="Helical" evidence="7">
    <location>
        <begin position="387"/>
        <end position="412"/>
    </location>
</feature>
<evidence type="ECO:0000256" key="2">
    <source>
        <dbReference type="ARBA" id="ARBA00022448"/>
    </source>
</evidence>
<keyword evidence="6 7" id="KW-0472">Membrane</keyword>
<reference evidence="10" key="1">
    <citation type="submission" date="2018-12" db="EMBL/GenBank/DDBJ databases">
        <title>A new species of lactobacillus.</title>
        <authorList>
            <person name="Jian Y."/>
            <person name="Xin L."/>
            <person name="Hong Z.J."/>
            <person name="Ming L.Z."/>
            <person name="Hong X.Z."/>
        </authorList>
    </citation>
    <scope>NUCLEOTIDE SEQUENCE [LARGE SCALE GENOMIC DNA]</scope>
    <source>
        <strain evidence="10">HSLZ-75</strain>
    </source>
</reference>
<gene>
    <name evidence="9" type="ORF">ELX58_02920</name>
</gene>
<feature type="transmembrane region" description="Helical" evidence="7">
    <location>
        <begin position="17"/>
        <end position="37"/>
    </location>
</feature>
<dbReference type="PROSITE" id="PS50850">
    <property type="entry name" value="MFS"/>
    <property type="match status" value="1"/>
</dbReference>
<feature type="transmembrane region" description="Helical" evidence="7">
    <location>
        <begin position="158"/>
        <end position="190"/>
    </location>
</feature>
<feature type="transmembrane region" description="Helical" evidence="7">
    <location>
        <begin position="289"/>
        <end position="308"/>
    </location>
</feature>
<dbReference type="InterPro" id="IPR011701">
    <property type="entry name" value="MFS"/>
</dbReference>
<organism evidence="9 10">
    <name type="scientific">Acetilactobacillus jinshanensis</name>
    <dbReference type="NCBI Taxonomy" id="1720083"/>
    <lineage>
        <taxon>Bacteria</taxon>
        <taxon>Bacillati</taxon>
        <taxon>Bacillota</taxon>
        <taxon>Bacilli</taxon>
        <taxon>Lactobacillales</taxon>
        <taxon>Lactobacillaceae</taxon>
        <taxon>Acetilactobacillus</taxon>
    </lineage>
</organism>
<feature type="transmembrane region" description="Helical" evidence="7">
    <location>
        <begin position="315"/>
        <end position="338"/>
    </location>
</feature>
<dbReference type="GO" id="GO:0022857">
    <property type="term" value="F:transmembrane transporter activity"/>
    <property type="evidence" value="ECO:0007669"/>
    <property type="project" value="InterPro"/>
</dbReference>
<feature type="transmembrane region" description="Helical" evidence="7">
    <location>
        <begin position="88"/>
        <end position="110"/>
    </location>
</feature>
<dbReference type="PANTHER" id="PTHR23517:SF3">
    <property type="entry name" value="INTEGRAL MEMBRANE TRANSPORT PROTEIN"/>
    <property type="match status" value="1"/>
</dbReference>
<dbReference type="OrthoDB" id="1650550at2"/>
<dbReference type="EMBL" id="CP034726">
    <property type="protein sequence ID" value="QBP18113.1"/>
    <property type="molecule type" value="Genomic_DNA"/>
</dbReference>
<feature type="transmembrane region" description="Helical" evidence="7">
    <location>
        <begin position="116"/>
        <end position="137"/>
    </location>
</feature>
<feature type="transmembrane region" description="Helical" evidence="7">
    <location>
        <begin position="222"/>
        <end position="244"/>
    </location>
</feature>
<evidence type="ECO:0000256" key="5">
    <source>
        <dbReference type="ARBA" id="ARBA00022989"/>
    </source>
</evidence>
<dbReference type="Proteomes" id="UP000294321">
    <property type="component" value="Chromosome"/>
</dbReference>
<dbReference type="Gene3D" id="1.20.1250.20">
    <property type="entry name" value="MFS general substrate transporter like domains"/>
    <property type="match status" value="2"/>
</dbReference>
<feature type="domain" description="Major facilitator superfamily (MFS) profile" evidence="8">
    <location>
        <begin position="18"/>
        <end position="414"/>
    </location>
</feature>
<evidence type="ECO:0000256" key="3">
    <source>
        <dbReference type="ARBA" id="ARBA00022475"/>
    </source>
</evidence>